<protein>
    <submittedName>
        <fullName evidence="2">Uncharacterized protein</fullName>
    </submittedName>
</protein>
<name>A0A9P5BTV6_9PLEO</name>
<gene>
    <name evidence="2" type="ORF">E8E12_000256</name>
</gene>
<accession>A0A9P5BTV6</accession>
<organism evidence="2 3">
    <name type="scientific">Didymella heteroderae</name>
    <dbReference type="NCBI Taxonomy" id="1769908"/>
    <lineage>
        <taxon>Eukaryota</taxon>
        <taxon>Fungi</taxon>
        <taxon>Dikarya</taxon>
        <taxon>Ascomycota</taxon>
        <taxon>Pezizomycotina</taxon>
        <taxon>Dothideomycetes</taxon>
        <taxon>Pleosporomycetidae</taxon>
        <taxon>Pleosporales</taxon>
        <taxon>Pleosporineae</taxon>
        <taxon>Didymellaceae</taxon>
        <taxon>Didymella</taxon>
    </lineage>
</organism>
<keyword evidence="3" id="KW-1185">Reference proteome</keyword>
<evidence type="ECO:0000313" key="3">
    <source>
        <dbReference type="Proteomes" id="UP000758155"/>
    </source>
</evidence>
<evidence type="ECO:0000256" key="1">
    <source>
        <dbReference type="SAM" id="MobiDB-lite"/>
    </source>
</evidence>
<dbReference type="OrthoDB" id="10271177at2759"/>
<dbReference type="AlphaFoldDB" id="A0A9P5BTV6"/>
<feature type="compositionally biased region" description="Basic and acidic residues" evidence="1">
    <location>
        <begin position="1"/>
        <end position="10"/>
    </location>
</feature>
<proteinExistence type="predicted"/>
<dbReference type="EMBL" id="SWKV01000262">
    <property type="protein sequence ID" value="KAF3029562.1"/>
    <property type="molecule type" value="Genomic_DNA"/>
</dbReference>
<evidence type="ECO:0000313" key="2">
    <source>
        <dbReference type="EMBL" id="KAF3029562.1"/>
    </source>
</evidence>
<reference evidence="2" key="1">
    <citation type="submission" date="2019-04" db="EMBL/GenBank/DDBJ databases">
        <title>Sequencing of skin fungus with MAO and IRED activity.</title>
        <authorList>
            <person name="Marsaioli A.J."/>
            <person name="Bonatto J.M.C."/>
            <person name="Reis Junior O."/>
        </authorList>
    </citation>
    <scope>NUCLEOTIDE SEQUENCE</scope>
    <source>
        <strain evidence="2">28M1</strain>
    </source>
</reference>
<feature type="region of interest" description="Disordered" evidence="1">
    <location>
        <begin position="1"/>
        <end position="53"/>
    </location>
</feature>
<dbReference type="Proteomes" id="UP000758155">
    <property type="component" value="Unassembled WGS sequence"/>
</dbReference>
<sequence length="96" mass="10536">MQYEFPRDIEVDGSEYYGDNVEHSPGSPALRGSDATQDVDPSKLDNPTVQPAGLTPEMHRFVLDAIMALLKTIFESNGGFLSLSSSPREGSPHRRT</sequence>
<comment type="caution">
    <text evidence="2">The sequence shown here is derived from an EMBL/GenBank/DDBJ whole genome shotgun (WGS) entry which is preliminary data.</text>
</comment>